<protein>
    <submittedName>
        <fullName evidence="2">Uncharacterized protein</fullName>
    </submittedName>
</protein>
<feature type="compositionally biased region" description="Basic and acidic residues" evidence="1">
    <location>
        <begin position="21"/>
        <end position="33"/>
    </location>
</feature>
<name>A0A0S3RWJ4_PHAAN</name>
<proteinExistence type="predicted"/>
<sequence>MFEEMNESKQWMLFNTTIRSRDNTPRLPRDATKKIHKANPSPSSKIFLGQTFQHISFQLFIIKINNLIESIFRMQAKRN</sequence>
<feature type="region of interest" description="Disordered" evidence="1">
    <location>
        <begin position="21"/>
        <end position="40"/>
    </location>
</feature>
<keyword evidence="3" id="KW-1185">Reference proteome</keyword>
<accession>A0A0S3RWJ4</accession>
<dbReference type="AlphaFoldDB" id="A0A0S3RWJ4"/>
<organism evidence="2 3">
    <name type="scientific">Vigna angularis var. angularis</name>
    <dbReference type="NCBI Taxonomy" id="157739"/>
    <lineage>
        <taxon>Eukaryota</taxon>
        <taxon>Viridiplantae</taxon>
        <taxon>Streptophyta</taxon>
        <taxon>Embryophyta</taxon>
        <taxon>Tracheophyta</taxon>
        <taxon>Spermatophyta</taxon>
        <taxon>Magnoliopsida</taxon>
        <taxon>eudicotyledons</taxon>
        <taxon>Gunneridae</taxon>
        <taxon>Pentapetalae</taxon>
        <taxon>rosids</taxon>
        <taxon>fabids</taxon>
        <taxon>Fabales</taxon>
        <taxon>Fabaceae</taxon>
        <taxon>Papilionoideae</taxon>
        <taxon>50 kb inversion clade</taxon>
        <taxon>NPAAA clade</taxon>
        <taxon>indigoferoid/millettioid clade</taxon>
        <taxon>Phaseoleae</taxon>
        <taxon>Vigna</taxon>
    </lineage>
</organism>
<gene>
    <name evidence="2" type="primary">Vigan.04G246200</name>
    <name evidence="2" type="ORF">VIGAN_04246200</name>
</gene>
<evidence type="ECO:0000256" key="1">
    <source>
        <dbReference type="SAM" id="MobiDB-lite"/>
    </source>
</evidence>
<dbReference type="Proteomes" id="UP000291084">
    <property type="component" value="Chromosome 4"/>
</dbReference>
<dbReference type="EMBL" id="AP015037">
    <property type="protein sequence ID" value="BAT84976.1"/>
    <property type="molecule type" value="Genomic_DNA"/>
</dbReference>
<evidence type="ECO:0000313" key="2">
    <source>
        <dbReference type="EMBL" id="BAT84976.1"/>
    </source>
</evidence>
<reference evidence="2 3" key="1">
    <citation type="journal article" date="2015" name="Sci. Rep.">
        <title>The power of single molecule real-time sequencing technology in the de novo assembly of a eukaryotic genome.</title>
        <authorList>
            <person name="Sakai H."/>
            <person name="Naito K."/>
            <person name="Ogiso-Tanaka E."/>
            <person name="Takahashi Y."/>
            <person name="Iseki K."/>
            <person name="Muto C."/>
            <person name="Satou K."/>
            <person name="Teruya K."/>
            <person name="Shiroma A."/>
            <person name="Shimoji M."/>
            <person name="Hirano T."/>
            <person name="Itoh T."/>
            <person name="Kaga A."/>
            <person name="Tomooka N."/>
        </authorList>
    </citation>
    <scope>NUCLEOTIDE SEQUENCE [LARGE SCALE GENOMIC DNA]</scope>
    <source>
        <strain evidence="3">cv. Shumari</strain>
    </source>
</reference>
<evidence type="ECO:0000313" key="3">
    <source>
        <dbReference type="Proteomes" id="UP000291084"/>
    </source>
</evidence>